<sequence length="344" mass="35797">MRTKLLYLLFIVPFLSFGQTIESEDFDGLALGSISGQGSWQSLISNGDGSTTNMTEANLAVTTGGVASTNGFTITGPNGDSGSAFVWNDGFAGAWASRTIGNDIVEVEVSVNPGAIGGTSKNTFGVYIYNADYTKVLAGFIVDADTNTLSVIAYSLPTGELSPANFTYSLAAAPGLALASNTWSKVGVSYNTITGQVLIDSDAITDGPLGLSTNVAVDTPAEVDFVVSPGGSTAGGANTASTTMIFDNYEARATASNTLLNTEEFELNSVGLYPNPAKESITLASDISIKNVEIFNSLGQVVLTKNSDFSNTNVFDISNLTSGVYIMTINSIDGASQTKKFIKE</sequence>
<evidence type="ECO:0000313" key="4">
    <source>
        <dbReference type="Proteomes" id="UP000253436"/>
    </source>
</evidence>
<feature type="domain" description="Secretion system C-terminal sorting" evidence="2">
    <location>
        <begin position="272"/>
        <end position="342"/>
    </location>
</feature>
<dbReference type="EMBL" id="QPJO01000001">
    <property type="protein sequence ID" value="RCW94088.1"/>
    <property type="molecule type" value="Genomic_DNA"/>
</dbReference>
<keyword evidence="4" id="KW-1185">Reference proteome</keyword>
<reference evidence="3 4" key="1">
    <citation type="submission" date="2018-07" db="EMBL/GenBank/DDBJ databases">
        <title>Genomic Encyclopedia of Type Strains, Phase III (KMG-III): the genomes of soil and plant-associated and newly described type strains.</title>
        <authorList>
            <person name="Whitman W."/>
        </authorList>
    </citation>
    <scope>NUCLEOTIDE SEQUENCE [LARGE SCALE GENOMIC DNA]</scope>
    <source>
        <strain evidence="3 4">CECT 7958</strain>
    </source>
</reference>
<comment type="caution">
    <text evidence="3">The sequence shown here is derived from an EMBL/GenBank/DDBJ whole genome shotgun (WGS) entry which is preliminary data.</text>
</comment>
<proteinExistence type="predicted"/>
<evidence type="ECO:0000259" key="2">
    <source>
        <dbReference type="Pfam" id="PF18962"/>
    </source>
</evidence>
<dbReference type="Pfam" id="PF18962">
    <property type="entry name" value="Por_Secre_tail"/>
    <property type="match status" value="1"/>
</dbReference>
<dbReference type="AlphaFoldDB" id="A0A368ZKX7"/>
<protein>
    <submittedName>
        <fullName evidence="3">Putative secreted protein (Por secretion system target)</fullName>
    </submittedName>
</protein>
<dbReference type="InterPro" id="IPR026444">
    <property type="entry name" value="Secre_tail"/>
</dbReference>
<name>A0A368ZKX7_9FLAO</name>
<dbReference type="OrthoDB" id="1288696at2"/>
<organism evidence="3 4">
    <name type="scientific">Winogradskyella arenosi</name>
    <dbReference type="NCBI Taxonomy" id="533325"/>
    <lineage>
        <taxon>Bacteria</taxon>
        <taxon>Pseudomonadati</taxon>
        <taxon>Bacteroidota</taxon>
        <taxon>Flavobacteriia</taxon>
        <taxon>Flavobacteriales</taxon>
        <taxon>Flavobacteriaceae</taxon>
        <taxon>Winogradskyella</taxon>
    </lineage>
</organism>
<keyword evidence="1" id="KW-0732">Signal</keyword>
<evidence type="ECO:0000256" key="1">
    <source>
        <dbReference type="ARBA" id="ARBA00022729"/>
    </source>
</evidence>
<gene>
    <name evidence="3" type="ORF">DFQ08_101892</name>
</gene>
<evidence type="ECO:0000313" key="3">
    <source>
        <dbReference type="EMBL" id="RCW94088.1"/>
    </source>
</evidence>
<accession>A0A368ZKX7</accession>
<dbReference type="RefSeq" id="WP_114308560.1">
    <property type="nucleotide sequence ID" value="NZ_QPJO01000001.1"/>
</dbReference>
<dbReference type="NCBIfam" id="TIGR04183">
    <property type="entry name" value="Por_Secre_tail"/>
    <property type="match status" value="1"/>
</dbReference>
<dbReference type="Proteomes" id="UP000253436">
    <property type="component" value="Unassembled WGS sequence"/>
</dbReference>